<dbReference type="PANTHER" id="PTHR33397">
    <property type="entry name" value="UPF0331 PROTEIN YUTE"/>
    <property type="match status" value="1"/>
</dbReference>
<dbReference type="AlphaFoldDB" id="A0A1F7V8E9"/>
<reference evidence="5 6" key="1">
    <citation type="journal article" date="2016" name="Nat. Commun.">
        <title>Thousands of microbial genomes shed light on interconnected biogeochemical processes in an aquifer system.</title>
        <authorList>
            <person name="Anantharaman K."/>
            <person name="Brown C.T."/>
            <person name="Hug L.A."/>
            <person name="Sharon I."/>
            <person name="Castelle C.J."/>
            <person name="Probst A.J."/>
            <person name="Thomas B.C."/>
            <person name="Singh A."/>
            <person name="Wilkins M.J."/>
            <person name="Karaoz U."/>
            <person name="Brodie E.L."/>
            <person name="Williams K.H."/>
            <person name="Hubbard S.S."/>
            <person name="Banfield J.F."/>
        </authorList>
    </citation>
    <scope>NUCLEOTIDE SEQUENCE [LARGE SCALE GENOMIC DNA]</scope>
</reference>
<evidence type="ECO:0000256" key="4">
    <source>
        <dbReference type="ARBA" id="ARBA00024207"/>
    </source>
</evidence>
<dbReference type="Gene3D" id="1.20.120.580">
    <property type="entry name" value="bsu32300-like"/>
    <property type="match status" value="1"/>
</dbReference>
<accession>A0A1F7V8E9</accession>
<evidence type="ECO:0000313" key="5">
    <source>
        <dbReference type="EMBL" id="OGL86783.1"/>
    </source>
</evidence>
<gene>
    <name evidence="5" type="ORF">A3I40_03300</name>
</gene>
<dbReference type="EMBL" id="MGEP01000043">
    <property type="protein sequence ID" value="OGL86783.1"/>
    <property type="molecule type" value="Genomic_DNA"/>
</dbReference>
<evidence type="ECO:0000313" key="6">
    <source>
        <dbReference type="Proteomes" id="UP000178723"/>
    </source>
</evidence>
<dbReference type="PANTHER" id="PTHR33397:SF3">
    <property type="entry name" value="MRNA NUCLEASE HEPT"/>
    <property type="match status" value="1"/>
</dbReference>
<dbReference type="Pfam" id="PF01934">
    <property type="entry name" value="HepT-like"/>
    <property type="match status" value="1"/>
</dbReference>
<proteinExistence type="inferred from homology"/>
<keyword evidence="3" id="KW-0378">Hydrolase</keyword>
<dbReference type="GO" id="GO:0004540">
    <property type="term" value="F:RNA nuclease activity"/>
    <property type="evidence" value="ECO:0007669"/>
    <property type="project" value="InterPro"/>
</dbReference>
<evidence type="ECO:0000256" key="1">
    <source>
        <dbReference type="ARBA" id="ARBA00022649"/>
    </source>
</evidence>
<dbReference type="GO" id="GO:0016787">
    <property type="term" value="F:hydrolase activity"/>
    <property type="evidence" value="ECO:0007669"/>
    <property type="project" value="UniProtKB-KW"/>
</dbReference>
<dbReference type="Proteomes" id="UP000178723">
    <property type="component" value="Unassembled WGS sequence"/>
</dbReference>
<name>A0A1F7V8E9_9BACT</name>
<evidence type="ECO:0008006" key="7">
    <source>
        <dbReference type="Google" id="ProtNLM"/>
    </source>
</evidence>
<comment type="similarity">
    <text evidence="4">Belongs to the HepT RNase toxin family.</text>
</comment>
<organism evidence="5 6">
    <name type="scientific">Candidatus Uhrbacteria bacterium RIFCSPLOWO2_02_FULL_48_12</name>
    <dbReference type="NCBI Taxonomy" id="1802407"/>
    <lineage>
        <taxon>Bacteria</taxon>
        <taxon>Candidatus Uhriibacteriota</taxon>
    </lineage>
</organism>
<protein>
    <recommendedName>
        <fullName evidence="7">DUF86 domain-containing protein</fullName>
    </recommendedName>
</protein>
<comment type="caution">
    <text evidence="5">The sequence shown here is derived from an EMBL/GenBank/DDBJ whole genome shotgun (WGS) entry which is preliminary data.</text>
</comment>
<evidence type="ECO:0000256" key="3">
    <source>
        <dbReference type="ARBA" id="ARBA00022801"/>
    </source>
</evidence>
<keyword evidence="2" id="KW-0540">Nuclease</keyword>
<dbReference type="InterPro" id="IPR052379">
    <property type="entry name" value="Type_VII_TA_RNase"/>
</dbReference>
<dbReference type="STRING" id="1802407.A3I40_03300"/>
<evidence type="ECO:0000256" key="2">
    <source>
        <dbReference type="ARBA" id="ARBA00022722"/>
    </source>
</evidence>
<keyword evidence="1" id="KW-1277">Toxin-antitoxin system</keyword>
<dbReference type="InterPro" id="IPR037038">
    <property type="entry name" value="HepT-like_sf"/>
</dbReference>
<dbReference type="GO" id="GO:0110001">
    <property type="term" value="C:toxin-antitoxin complex"/>
    <property type="evidence" value="ECO:0007669"/>
    <property type="project" value="InterPro"/>
</dbReference>
<dbReference type="NCBIfam" id="NF047751">
    <property type="entry name" value="HepT_toxin"/>
    <property type="match status" value="1"/>
</dbReference>
<sequence>MPILQHGSREIIDDNLKLRSVERLFQLIVDTAIDINTYIIIESEISVPDDYQSTFMILGEHSMLPMDFAQAIAPSVGLRNLIVHKYGRVDIGRMIDDVKNNIGQYKDYLKHISEFTKKMNHV</sequence>
<dbReference type="InterPro" id="IPR008201">
    <property type="entry name" value="HepT-like"/>
</dbReference>